<feature type="region of interest" description="Disordered" evidence="1">
    <location>
        <begin position="586"/>
        <end position="630"/>
    </location>
</feature>
<protein>
    <submittedName>
        <fullName evidence="2">Uncharacterized protein</fullName>
    </submittedName>
</protein>
<feature type="compositionally biased region" description="Polar residues" evidence="1">
    <location>
        <begin position="586"/>
        <end position="600"/>
    </location>
</feature>
<dbReference type="OrthoDB" id="342281at2759"/>
<evidence type="ECO:0000256" key="1">
    <source>
        <dbReference type="SAM" id="MobiDB-lite"/>
    </source>
</evidence>
<dbReference type="AlphaFoldDB" id="A0A2Z7AS88"/>
<feature type="compositionally biased region" description="Basic and acidic residues" evidence="1">
    <location>
        <begin position="360"/>
        <end position="376"/>
    </location>
</feature>
<gene>
    <name evidence="2" type="ORF">F511_35364</name>
</gene>
<feature type="compositionally biased region" description="Polar residues" evidence="1">
    <location>
        <begin position="122"/>
        <end position="140"/>
    </location>
</feature>
<feature type="compositionally biased region" description="Basic and acidic residues" evidence="1">
    <location>
        <begin position="142"/>
        <end position="164"/>
    </location>
</feature>
<sequence length="900" mass="98598">MNIEFRLLHNIVSKALCANAGSFDMVTSEKFDLMVAISAGLEVNWAQILFNTLIAMVNNPSRQSPGYAVQISVMLGNLVKADLGESVKLHPQKVLTDKSVATYVKKNLKVTPVGESKKQTEDTASNTEGGESQIAQTMRQTRVVEREKVAASKQKEEGRNSTVDKRKKKLVKKMVLSHIVEARSIDDPTDSSSQPSLDLDSRPRSGQKKRGGTKRKQVIASSDSESTISLPIKDFAKKKRTQRPTKQNKPCIDKVDSQPGPIPVIPAGGEGISIVGGPEVHPETHTGDEHIVFGPGWHERTCSEQGEQAGGDDLQDDRPEENQGCDTQMDHGGPNINVSNHAKGESNKSTTDGLAGPEGEMTKMDEWADKDERLERDEDSNNIEKETDTNAMAIIVRSGPEQPAQKTITYTGQSIFAPIKIREINWATHFLPKIAPESKGKGMLEVVARLNPVEEHCRLVLNSAWEAVSNIMVDFDEWIHFRTAIVAPEASLVGVASDQSQTHAFEFSTQARESAQRQEQLGEVVRSIVNIEEPADETGEHQAPNNERQAHGEQIGETQDLLGGQLEQPSSGENPTQLEDLSVNNADHVNNMDTNPISEENNTDHQDSDSSHTDSQHVFVSSTPGRPHTGSKLEEVENIVASLDSRIMSIDSIMLSMVSKVKSMDSRLGSMDSKIEQLLNLQSFIKHEIGPSRRAFYVKIDTMAGNVKSSQTSLKTTILHHLTEHQIQLSNKIQLEELVDHLKQAGDAKKGKSGQSGNRSREGSGRQGEGPSSTRGKGPSPSYRRDRWSRYVGVLLGVLVAAGCGIGTETPSLFNDQSTARGDIQLVLHDLSVDAVADPDSPPVFHKRNLLDEMVGTDSDDGGVDGDGAAKGRRRRERKNITKGRAFNPTWRVVPNFLCE</sequence>
<feature type="compositionally biased region" description="Basic residues" evidence="1">
    <location>
        <begin position="205"/>
        <end position="217"/>
    </location>
</feature>
<name>A0A2Z7AS88_9LAMI</name>
<keyword evidence="3" id="KW-1185">Reference proteome</keyword>
<feature type="compositionally biased region" description="Polar residues" evidence="1">
    <location>
        <begin position="219"/>
        <end position="229"/>
    </location>
</feature>
<feature type="region of interest" description="Disordered" evidence="1">
    <location>
        <begin position="301"/>
        <end position="379"/>
    </location>
</feature>
<feature type="region of interest" description="Disordered" evidence="1">
    <location>
        <begin position="856"/>
        <end position="880"/>
    </location>
</feature>
<feature type="compositionally biased region" description="Basic and acidic residues" evidence="1">
    <location>
        <begin position="602"/>
        <end position="615"/>
    </location>
</feature>
<accession>A0A2Z7AS88</accession>
<feature type="compositionally biased region" description="Basic residues" evidence="1">
    <location>
        <begin position="871"/>
        <end position="880"/>
    </location>
</feature>
<dbReference type="Proteomes" id="UP000250235">
    <property type="component" value="Unassembled WGS sequence"/>
</dbReference>
<feature type="region of interest" description="Disordered" evidence="1">
    <location>
        <begin position="745"/>
        <end position="784"/>
    </location>
</feature>
<feature type="region of interest" description="Disordered" evidence="1">
    <location>
        <begin position="535"/>
        <end position="554"/>
    </location>
</feature>
<dbReference type="EMBL" id="KV014472">
    <property type="protein sequence ID" value="KZV22072.1"/>
    <property type="molecule type" value="Genomic_DNA"/>
</dbReference>
<organism evidence="2 3">
    <name type="scientific">Dorcoceras hygrometricum</name>
    <dbReference type="NCBI Taxonomy" id="472368"/>
    <lineage>
        <taxon>Eukaryota</taxon>
        <taxon>Viridiplantae</taxon>
        <taxon>Streptophyta</taxon>
        <taxon>Embryophyta</taxon>
        <taxon>Tracheophyta</taxon>
        <taxon>Spermatophyta</taxon>
        <taxon>Magnoliopsida</taxon>
        <taxon>eudicotyledons</taxon>
        <taxon>Gunneridae</taxon>
        <taxon>Pentapetalae</taxon>
        <taxon>asterids</taxon>
        <taxon>lamiids</taxon>
        <taxon>Lamiales</taxon>
        <taxon>Gesneriaceae</taxon>
        <taxon>Didymocarpoideae</taxon>
        <taxon>Trichosporeae</taxon>
        <taxon>Loxocarpinae</taxon>
        <taxon>Dorcoceras</taxon>
    </lineage>
</organism>
<proteinExistence type="predicted"/>
<feature type="region of interest" description="Disordered" evidence="1">
    <location>
        <begin position="182"/>
        <end position="260"/>
    </location>
</feature>
<feature type="region of interest" description="Disordered" evidence="1">
    <location>
        <begin position="112"/>
        <end position="169"/>
    </location>
</feature>
<reference evidence="2 3" key="1">
    <citation type="journal article" date="2015" name="Proc. Natl. Acad. Sci. U.S.A.">
        <title>The resurrection genome of Boea hygrometrica: A blueprint for survival of dehydration.</title>
        <authorList>
            <person name="Xiao L."/>
            <person name="Yang G."/>
            <person name="Zhang L."/>
            <person name="Yang X."/>
            <person name="Zhao S."/>
            <person name="Ji Z."/>
            <person name="Zhou Q."/>
            <person name="Hu M."/>
            <person name="Wang Y."/>
            <person name="Chen M."/>
            <person name="Xu Y."/>
            <person name="Jin H."/>
            <person name="Xiao X."/>
            <person name="Hu G."/>
            <person name="Bao F."/>
            <person name="Hu Y."/>
            <person name="Wan P."/>
            <person name="Li L."/>
            <person name="Deng X."/>
            <person name="Kuang T."/>
            <person name="Xiang C."/>
            <person name="Zhu J.K."/>
            <person name="Oliver M.J."/>
            <person name="He Y."/>
        </authorList>
    </citation>
    <scope>NUCLEOTIDE SEQUENCE [LARGE SCALE GENOMIC DNA]</scope>
    <source>
        <strain evidence="3">cv. XS01</strain>
    </source>
</reference>
<evidence type="ECO:0000313" key="3">
    <source>
        <dbReference type="Proteomes" id="UP000250235"/>
    </source>
</evidence>
<evidence type="ECO:0000313" key="2">
    <source>
        <dbReference type="EMBL" id="KZV22072.1"/>
    </source>
</evidence>